<evidence type="ECO:0000313" key="1">
    <source>
        <dbReference type="EMBL" id="KAI5681182.1"/>
    </source>
</evidence>
<reference evidence="2" key="1">
    <citation type="journal article" date="2023" name="Nat. Plants">
        <title>Single-cell RNA sequencing provides a high-resolution roadmap for understanding the multicellular compartmentation of specialized metabolism.</title>
        <authorList>
            <person name="Sun S."/>
            <person name="Shen X."/>
            <person name="Li Y."/>
            <person name="Li Y."/>
            <person name="Wang S."/>
            <person name="Li R."/>
            <person name="Zhang H."/>
            <person name="Shen G."/>
            <person name="Guo B."/>
            <person name="Wei J."/>
            <person name="Xu J."/>
            <person name="St-Pierre B."/>
            <person name="Chen S."/>
            <person name="Sun C."/>
        </authorList>
    </citation>
    <scope>NUCLEOTIDE SEQUENCE [LARGE SCALE GENOMIC DNA]</scope>
</reference>
<evidence type="ECO:0000313" key="2">
    <source>
        <dbReference type="Proteomes" id="UP001060085"/>
    </source>
</evidence>
<name>A0ACC0C8H8_CATRO</name>
<dbReference type="EMBL" id="CM044701">
    <property type="protein sequence ID" value="KAI5681182.1"/>
    <property type="molecule type" value="Genomic_DNA"/>
</dbReference>
<sequence length="157" mass="19309">MHDNKWEYGDFSPHARSYEHNSYDCYKSNRLGARNYYNNISCKGVPRYDVRNGENYVNMDERFHERRDDYEGYYDSYNYGGYTYRRSFQTFETTSRPLSYNKFKLPLLCRTFGPYDYEAWEQKVESLLYSYCVIEEEKFQLVLKSLSYEVNVWWDYF</sequence>
<keyword evidence="2" id="KW-1185">Reference proteome</keyword>
<proteinExistence type="predicted"/>
<accession>A0ACC0C8H8</accession>
<organism evidence="1 2">
    <name type="scientific">Catharanthus roseus</name>
    <name type="common">Madagascar periwinkle</name>
    <name type="synonym">Vinca rosea</name>
    <dbReference type="NCBI Taxonomy" id="4058"/>
    <lineage>
        <taxon>Eukaryota</taxon>
        <taxon>Viridiplantae</taxon>
        <taxon>Streptophyta</taxon>
        <taxon>Embryophyta</taxon>
        <taxon>Tracheophyta</taxon>
        <taxon>Spermatophyta</taxon>
        <taxon>Magnoliopsida</taxon>
        <taxon>eudicotyledons</taxon>
        <taxon>Gunneridae</taxon>
        <taxon>Pentapetalae</taxon>
        <taxon>asterids</taxon>
        <taxon>lamiids</taxon>
        <taxon>Gentianales</taxon>
        <taxon>Apocynaceae</taxon>
        <taxon>Rauvolfioideae</taxon>
        <taxon>Vinceae</taxon>
        <taxon>Catharanthinae</taxon>
        <taxon>Catharanthus</taxon>
    </lineage>
</organism>
<dbReference type="Proteomes" id="UP001060085">
    <property type="component" value="Linkage Group LG01"/>
</dbReference>
<protein>
    <submittedName>
        <fullName evidence="1">Uncharacterized protein</fullName>
    </submittedName>
</protein>
<gene>
    <name evidence="1" type="ORF">M9H77_02409</name>
</gene>
<comment type="caution">
    <text evidence="1">The sequence shown here is derived from an EMBL/GenBank/DDBJ whole genome shotgun (WGS) entry which is preliminary data.</text>
</comment>